<dbReference type="Gramene" id="TVU27411">
    <property type="protein sequence ID" value="TVU27411"/>
    <property type="gene ID" value="EJB05_30020"/>
</dbReference>
<organism evidence="1 2">
    <name type="scientific">Eragrostis curvula</name>
    <name type="common">weeping love grass</name>
    <dbReference type="NCBI Taxonomy" id="38414"/>
    <lineage>
        <taxon>Eukaryota</taxon>
        <taxon>Viridiplantae</taxon>
        <taxon>Streptophyta</taxon>
        <taxon>Embryophyta</taxon>
        <taxon>Tracheophyta</taxon>
        <taxon>Spermatophyta</taxon>
        <taxon>Magnoliopsida</taxon>
        <taxon>Liliopsida</taxon>
        <taxon>Poales</taxon>
        <taxon>Poaceae</taxon>
        <taxon>PACMAD clade</taxon>
        <taxon>Chloridoideae</taxon>
        <taxon>Eragrostideae</taxon>
        <taxon>Eragrostidinae</taxon>
        <taxon>Eragrostis</taxon>
    </lineage>
</organism>
<proteinExistence type="predicted"/>
<dbReference type="AlphaFoldDB" id="A0A5J9UVR2"/>
<reference evidence="1 2" key="1">
    <citation type="journal article" date="2019" name="Sci. Rep.">
        <title>A high-quality genome of Eragrostis curvula grass provides insights into Poaceae evolution and supports new strategies to enhance forage quality.</title>
        <authorList>
            <person name="Carballo J."/>
            <person name="Santos B.A.C.M."/>
            <person name="Zappacosta D."/>
            <person name="Garbus I."/>
            <person name="Selva J.P."/>
            <person name="Gallo C.A."/>
            <person name="Diaz A."/>
            <person name="Albertini E."/>
            <person name="Caccamo M."/>
            <person name="Echenique V."/>
        </authorList>
    </citation>
    <scope>NUCLEOTIDE SEQUENCE [LARGE SCALE GENOMIC DNA]</scope>
    <source>
        <strain evidence="2">cv. Victoria</strain>
        <tissue evidence="1">Leaf</tissue>
    </source>
</reference>
<dbReference type="Proteomes" id="UP000324897">
    <property type="component" value="Chromosome 2"/>
</dbReference>
<name>A0A5J9UVR2_9POAL</name>
<protein>
    <submittedName>
        <fullName evidence="1">Uncharacterized protein</fullName>
    </submittedName>
</protein>
<sequence>MSSDVKPCIAVTVNFPSSSSNVLVSSPPVRSGGRDMTRNVSEAWLKARIWSVVLLSSQWRTPRRSATQTPRFGGPGREDYNMAQKTVLAGGAVESAIGNGVKRRQYRQVGPLPGYGVANDIEPRTLPLENEEAVQRMYQSKRV</sequence>
<evidence type="ECO:0000313" key="1">
    <source>
        <dbReference type="EMBL" id="TVU27411.1"/>
    </source>
</evidence>
<comment type="caution">
    <text evidence="1">The sequence shown here is derived from an EMBL/GenBank/DDBJ whole genome shotgun (WGS) entry which is preliminary data.</text>
</comment>
<keyword evidence="2" id="KW-1185">Reference proteome</keyword>
<dbReference type="EMBL" id="RWGY01000013">
    <property type="protein sequence ID" value="TVU27411.1"/>
    <property type="molecule type" value="Genomic_DNA"/>
</dbReference>
<evidence type="ECO:0000313" key="2">
    <source>
        <dbReference type="Proteomes" id="UP000324897"/>
    </source>
</evidence>
<accession>A0A5J9UVR2</accession>
<gene>
    <name evidence="1" type="ORF">EJB05_30020</name>
</gene>
<feature type="non-terminal residue" evidence="1">
    <location>
        <position position="1"/>
    </location>
</feature>